<accession>A0AAX4HZW6</accession>
<dbReference type="AlphaFoldDB" id="A0AAX4HZW6"/>
<sequence>MRGLNAERRLLAEGDRSRVPWAADGDGPSPAGAKKVGGYSGVHDLELRCKYLLRVSDVPLGREAATININIDNDIDIDTFLPKPPPPPPPLLFRELLTSKVAQTPPTPTTNTHHHHRRLPVADPGFILSIYLHLQEKVVPQPRNSRSLLVPIDLSPVRSPQHSPPFSWVQLPFPLFASPIPIPIPILTLPNGPWTTITPPQLPLPHCNFLLSFDLFSHTLSPLPSVLPFLIHSIDLLSLAPKTEEEGNTCLTKLPIPKPEIRTTLCPSPPTIQLLCLYP</sequence>
<evidence type="ECO:0000313" key="1">
    <source>
        <dbReference type="EMBL" id="WQF76660.1"/>
    </source>
</evidence>
<keyword evidence="2" id="KW-1185">Reference proteome</keyword>
<reference evidence="2" key="1">
    <citation type="journal article" date="2023" name="bioRxiv">
        <title>Complete genome of the Medicago anthracnose fungus, Colletotrichum destructivum, reveals a mini-chromosome-like region within a core chromosome.</title>
        <authorList>
            <person name="Lapalu N."/>
            <person name="Simon A."/>
            <person name="Lu A."/>
            <person name="Plaumann P.-L."/>
            <person name="Amselem J."/>
            <person name="Pigne S."/>
            <person name="Auger A."/>
            <person name="Koch C."/>
            <person name="Dallery J.-F."/>
            <person name="O'Connell R.J."/>
        </authorList>
    </citation>
    <scope>NUCLEOTIDE SEQUENCE [LARGE SCALE GENOMIC DNA]</scope>
    <source>
        <strain evidence="2">CBS 520.97</strain>
    </source>
</reference>
<evidence type="ECO:0000313" key="2">
    <source>
        <dbReference type="Proteomes" id="UP001322277"/>
    </source>
</evidence>
<dbReference type="GeneID" id="87938177"/>
<organism evidence="1 2">
    <name type="scientific">Colletotrichum destructivum</name>
    <dbReference type="NCBI Taxonomy" id="34406"/>
    <lineage>
        <taxon>Eukaryota</taxon>
        <taxon>Fungi</taxon>
        <taxon>Dikarya</taxon>
        <taxon>Ascomycota</taxon>
        <taxon>Pezizomycotina</taxon>
        <taxon>Sordariomycetes</taxon>
        <taxon>Hypocreomycetidae</taxon>
        <taxon>Glomerellales</taxon>
        <taxon>Glomerellaceae</taxon>
        <taxon>Colletotrichum</taxon>
        <taxon>Colletotrichum destructivum species complex</taxon>
    </lineage>
</organism>
<name>A0AAX4HZW6_9PEZI</name>
<dbReference type="KEGG" id="cdet:87938177"/>
<dbReference type="EMBL" id="CP137305">
    <property type="protein sequence ID" value="WQF76660.1"/>
    <property type="molecule type" value="Genomic_DNA"/>
</dbReference>
<protein>
    <submittedName>
        <fullName evidence="1">Uncharacterized protein</fullName>
    </submittedName>
</protein>
<dbReference type="RefSeq" id="XP_062773884.1">
    <property type="nucleotide sequence ID" value="XM_062917833.1"/>
</dbReference>
<dbReference type="Proteomes" id="UP001322277">
    <property type="component" value="Chromosome 1"/>
</dbReference>
<gene>
    <name evidence="1" type="ORF">CDEST_01674</name>
</gene>
<proteinExistence type="predicted"/>